<organism evidence="11 12">
    <name type="scientific">Phytophthora cactorum</name>
    <dbReference type="NCBI Taxonomy" id="29920"/>
    <lineage>
        <taxon>Eukaryota</taxon>
        <taxon>Sar</taxon>
        <taxon>Stramenopiles</taxon>
        <taxon>Oomycota</taxon>
        <taxon>Peronosporomycetes</taxon>
        <taxon>Peronosporales</taxon>
        <taxon>Peronosporaceae</taxon>
        <taxon>Phytophthora</taxon>
    </lineage>
</organism>
<name>A0A329RXD0_9STRA</name>
<dbReference type="PANTHER" id="PTHR34496">
    <property type="entry name" value="GLCNAC TRANSFERASE-RELATED"/>
    <property type="match status" value="1"/>
</dbReference>
<keyword evidence="5" id="KW-0560">Oxidoreductase</keyword>
<comment type="cofactor">
    <cofactor evidence="1">
        <name>L-ascorbate</name>
        <dbReference type="ChEBI" id="CHEBI:38290"/>
    </cofactor>
</comment>
<sequence>MESKTLLNTLSPQLQALVEASLGAKLPSSAASKPEYEPPKPQPTNTNTKSQSDISNRIVLDASHHAAKLNPSELFALKHPESPGFVIKEAFLGRQNALAVRDALTELAASGTFHEAKVGAGQNLRSDRAVRGDKIHWIQTPTESVSPVILHLRRQVETLVYGLKKVSPELDLRNVVSTQFAIFPGDGARFVKHVDTYSNAHSDERGGMSKDGLVRLVTCVYYLNDQWEPEHGGHLRVHLKASKLLPSCHWDVSPKLDTLMVFRSLDVEHEVMPTYRERKAVTIWYYGEPPEASPAIARSEALPVPRPLPSITGNKSDHAERASIFVSIPSYRDSECRHTVDNLLTQATFPGRVSIGICLQTDDDDDTRAYLESKYSSSKVRVHGVDFRKAAGPCVARAQAQKLWQGEEFYLQIDSHMRFRPGWDCFLINELEKCPSPKPILTTYPLGYTLPNEISSECRPTLLCASTFDSLGMLRQTSKILAKISTKPLPSLFWAAGFAFSSSKVIEEVPYDETLRFLFFGEESSMAARLWTSGWDFFTPSETVVYHLWTRTYRPVFQELESDETKRYRSASAHYVKQLLQIDQTPVHQEDTPTVGKYALGTERSFESYQNHIGVNFSSRDIEWSAEWGDLDPIQFDLKANAGKILTPAVVQHLLG</sequence>
<dbReference type="Gene3D" id="3.90.550.10">
    <property type="entry name" value="Spore Coat Polysaccharide Biosynthesis Protein SpsA, Chain A"/>
    <property type="match status" value="1"/>
</dbReference>
<comment type="caution">
    <text evidence="11">The sequence shown here is derived from an EMBL/GenBank/DDBJ whole genome shotgun (WGS) entry which is preliminary data.</text>
</comment>
<dbReference type="EMBL" id="RCMV01000322">
    <property type="protein sequence ID" value="KAG3219212.1"/>
    <property type="molecule type" value="Genomic_DNA"/>
</dbReference>
<keyword evidence="4" id="KW-0223">Dioxygenase</keyword>
<evidence type="ECO:0000256" key="5">
    <source>
        <dbReference type="ARBA" id="ARBA00023002"/>
    </source>
</evidence>
<dbReference type="STRING" id="29920.A0A329RXD0"/>
<dbReference type="InterPro" id="IPR005123">
    <property type="entry name" value="Oxoglu/Fe-dep_dioxygenase_dom"/>
</dbReference>
<dbReference type="GO" id="GO:0008475">
    <property type="term" value="F:procollagen-lysine 5-dioxygenase activity"/>
    <property type="evidence" value="ECO:0007669"/>
    <property type="project" value="UniProtKB-EC"/>
</dbReference>
<keyword evidence="3" id="KW-0479">Metal-binding</keyword>
<evidence type="ECO:0000256" key="1">
    <source>
        <dbReference type="ARBA" id="ARBA00001961"/>
    </source>
</evidence>
<dbReference type="EC" id="1.14.11.4" evidence="2"/>
<evidence type="ECO:0000313" key="11">
    <source>
        <dbReference type="EMBL" id="RAW29373.1"/>
    </source>
</evidence>
<dbReference type="InterPro" id="IPR006620">
    <property type="entry name" value="Pro_4_hyd_alph"/>
</dbReference>
<feature type="domain" description="Fe2OG dioxygenase" evidence="9">
    <location>
        <begin position="174"/>
        <end position="287"/>
    </location>
</feature>
<dbReference type="EMBL" id="MJFZ01000432">
    <property type="protein sequence ID" value="RAW29373.1"/>
    <property type="molecule type" value="Genomic_DNA"/>
</dbReference>
<dbReference type="PROSITE" id="PS51471">
    <property type="entry name" value="FE2OG_OXY"/>
    <property type="match status" value="1"/>
</dbReference>
<reference evidence="11 12" key="1">
    <citation type="submission" date="2018-01" db="EMBL/GenBank/DDBJ databases">
        <title>Draft genome of the strawberry crown rot pathogen Phytophthora cactorum.</title>
        <authorList>
            <person name="Armitage A.D."/>
            <person name="Lysoe E."/>
            <person name="Nellist C.F."/>
            <person name="Harrison R.J."/>
            <person name="Brurberg M.B."/>
        </authorList>
    </citation>
    <scope>NUCLEOTIDE SEQUENCE [LARGE SCALE GENOMIC DNA]</scope>
    <source>
        <strain evidence="11 12">10300</strain>
    </source>
</reference>
<dbReference type="GO" id="GO:0031418">
    <property type="term" value="F:L-ascorbic acid binding"/>
    <property type="evidence" value="ECO:0007669"/>
    <property type="project" value="InterPro"/>
</dbReference>
<dbReference type="Proteomes" id="UP000251314">
    <property type="component" value="Unassembled WGS sequence"/>
</dbReference>
<dbReference type="AlphaFoldDB" id="A0A329RXD0"/>
<dbReference type="InterPro" id="IPR029044">
    <property type="entry name" value="Nucleotide-diphossugar_trans"/>
</dbReference>
<reference evidence="10" key="2">
    <citation type="submission" date="2018-05" db="EMBL/GenBank/DDBJ databases">
        <title>Effector identification in a new, highly contiguous assembly of the strawberry crown rot pathogen Phytophthora cactorum.</title>
        <authorList>
            <person name="Armitage A.D."/>
            <person name="Nellist C.F."/>
            <person name="Bates H."/>
            <person name="Vickerstaff R.J."/>
            <person name="Harrison R.J."/>
        </authorList>
    </citation>
    <scope>NUCLEOTIDE SEQUENCE</scope>
    <source>
        <strain evidence="10">P421</strain>
    </source>
</reference>
<evidence type="ECO:0000313" key="10">
    <source>
        <dbReference type="EMBL" id="KAG3219212.1"/>
    </source>
</evidence>
<gene>
    <name evidence="11" type="ORF">PC110_g14262</name>
    <name evidence="10" type="ORF">PC129_g9998</name>
</gene>
<evidence type="ECO:0000256" key="2">
    <source>
        <dbReference type="ARBA" id="ARBA00012264"/>
    </source>
</evidence>
<keyword evidence="12" id="KW-1185">Reference proteome</keyword>
<dbReference type="Proteomes" id="UP000760860">
    <property type="component" value="Unassembled WGS sequence"/>
</dbReference>
<dbReference type="InterPro" id="IPR021067">
    <property type="entry name" value="Glycosyltransferase"/>
</dbReference>
<evidence type="ECO:0000256" key="3">
    <source>
        <dbReference type="ARBA" id="ARBA00022723"/>
    </source>
</evidence>
<proteinExistence type="predicted"/>
<protein>
    <recommendedName>
        <fullName evidence="2">procollagen-lysine 5-dioxygenase</fullName>
        <ecNumber evidence="2">1.14.11.4</ecNumber>
    </recommendedName>
</protein>
<dbReference type="SMART" id="SM00702">
    <property type="entry name" value="P4Hc"/>
    <property type="match status" value="1"/>
</dbReference>
<dbReference type="PANTHER" id="PTHR34496:SF9">
    <property type="entry name" value="[SKP1-PROTEIN]-HYDROXYPROLINE N-ACETYLGLUCOSAMINYLTRANSFERASE"/>
    <property type="match status" value="1"/>
</dbReference>
<evidence type="ECO:0000313" key="12">
    <source>
        <dbReference type="Proteomes" id="UP000251314"/>
    </source>
</evidence>
<comment type="catalytic activity">
    <reaction evidence="7">
        <text>L-lysyl-[collagen] + 2-oxoglutarate + O2 = (5R)-5-hydroxy-L-lysyl-[collagen] + succinate + CO2</text>
        <dbReference type="Rhea" id="RHEA:16569"/>
        <dbReference type="Rhea" id="RHEA-COMP:12751"/>
        <dbReference type="Rhea" id="RHEA-COMP:12752"/>
        <dbReference type="ChEBI" id="CHEBI:15379"/>
        <dbReference type="ChEBI" id="CHEBI:16526"/>
        <dbReference type="ChEBI" id="CHEBI:16810"/>
        <dbReference type="ChEBI" id="CHEBI:29969"/>
        <dbReference type="ChEBI" id="CHEBI:30031"/>
        <dbReference type="ChEBI" id="CHEBI:133442"/>
        <dbReference type="EC" id="1.14.11.4"/>
    </reaction>
</comment>
<dbReference type="Gene3D" id="2.60.120.620">
    <property type="entry name" value="q2cbj1_9rhob like domain"/>
    <property type="match status" value="1"/>
</dbReference>
<evidence type="ECO:0000256" key="8">
    <source>
        <dbReference type="SAM" id="MobiDB-lite"/>
    </source>
</evidence>
<dbReference type="GO" id="GO:0005506">
    <property type="term" value="F:iron ion binding"/>
    <property type="evidence" value="ECO:0007669"/>
    <property type="project" value="InterPro"/>
</dbReference>
<dbReference type="CDD" id="cd00761">
    <property type="entry name" value="Glyco_tranf_GTA_type"/>
    <property type="match status" value="1"/>
</dbReference>
<evidence type="ECO:0000256" key="4">
    <source>
        <dbReference type="ARBA" id="ARBA00022964"/>
    </source>
</evidence>
<dbReference type="InterPro" id="IPR044862">
    <property type="entry name" value="Pro_4_hyd_alph_FE2OG_OXY"/>
</dbReference>
<evidence type="ECO:0000259" key="9">
    <source>
        <dbReference type="PROSITE" id="PS51471"/>
    </source>
</evidence>
<evidence type="ECO:0000256" key="6">
    <source>
        <dbReference type="ARBA" id="ARBA00023004"/>
    </source>
</evidence>
<dbReference type="Pfam" id="PF11397">
    <property type="entry name" value="GlcNAc"/>
    <property type="match status" value="2"/>
</dbReference>
<feature type="region of interest" description="Disordered" evidence="8">
    <location>
        <begin position="28"/>
        <end position="53"/>
    </location>
</feature>
<evidence type="ECO:0000256" key="7">
    <source>
        <dbReference type="ARBA" id="ARBA00047930"/>
    </source>
</evidence>
<dbReference type="VEuPathDB" id="FungiDB:PC110_g14262"/>
<accession>A0A329RXD0</accession>
<dbReference type="OrthoDB" id="76265at2759"/>
<dbReference type="SUPFAM" id="SSF53448">
    <property type="entry name" value="Nucleotide-diphospho-sugar transferases"/>
    <property type="match status" value="1"/>
</dbReference>
<keyword evidence="6" id="KW-0408">Iron</keyword>
<dbReference type="Pfam" id="PF13640">
    <property type="entry name" value="2OG-FeII_Oxy_3"/>
    <property type="match status" value="1"/>
</dbReference>